<evidence type="ECO:0000256" key="1">
    <source>
        <dbReference type="SAM" id="Phobius"/>
    </source>
</evidence>
<keyword evidence="2" id="KW-0732">Signal</keyword>
<evidence type="ECO:0000313" key="3">
    <source>
        <dbReference type="EMBL" id="KXZ54202.1"/>
    </source>
</evidence>
<comment type="caution">
    <text evidence="3">The sequence shown here is derived from an EMBL/GenBank/DDBJ whole genome shotgun (WGS) entry which is preliminary data.</text>
</comment>
<dbReference type="PANTHER" id="PTHR35285">
    <property type="entry name" value="2-C-METHYL-D-ERYTHRITOL 4-PHOSPHATE CYTIDYLYLTRANSFERASE"/>
    <property type="match status" value="1"/>
</dbReference>
<dbReference type="OrthoDB" id="529825at2759"/>
<protein>
    <recommendedName>
        <fullName evidence="5">Protein BIG1</fullName>
    </recommendedName>
</protein>
<dbReference type="PANTHER" id="PTHR35285:SF1">
    <property type="entry name" value="2-C-METHYL-D-ERYTHRITOL 4-PHOSPHATE CYTIDYLYLTRANSFERASE"/>
    <property type="match status" value="1"/>
</dbReference>
<dbReference type="EMBL" id="LSYV01000006">
    <property type="protein sequence ID" value="KXZ54202.1"/>
    <property type="molecule type" value="Genomic_DNA"/>
</dbReference>
<gene>
    <name evidence="3" type="ORF">GPECTOR_5g296</name>
</gene>
<feature type="transmembrane region" description="Helical" evidence="1">
    <location>
        <begin position="256"/>
        <end position="280"/>
    </location>
</feature>
<dbReference type="AlphaFoldDB" id="A0A150GWZ4"/>
<proteinExistence type="predicted"/>
<feature type="chain" id="PRO_5007562250" description="Protein BIG1" evidence="2">
    <location>
        <begin position="17"/>
        <end position="296"/>
    </location>
</feature>
<keyword evidence="1" id="KW-0812">Transmembrane</keyword>
<dbReference type="STRING" id="33097.A0A150GWZ4"/>
<name>A0A150GWZ4_GONPE</name>
<evidence type="ECO:0000256" key="2">
    <source>
        <dbReference type="SAM" id="SignalP"/>
    </source>
</evidence>
<keyword evidence="1" id="KW-0472">Membrane</keyword>
<accession>A0A150GWZ4</accession>
<reference evidence="4" key="1">
    <citation type="journal article" date="2016" name="Nat. Commun.">
        <title>The Gonium pectorale genome demonstrates co-option of cell cycle regulation during the evolution of multicellularity.</title>
        <authorList>
            <person name="Hanschen E.R."/>
            <person name="Marriage T.N."/>
            <person name="Ferris P.J."/>
            <person name="Hamaji T."/>
            <person name="Toyoda A."/>
            <person name="Fujiyama A."/>
            <person name="Neme R."/>
            <person name="Noguchi H."/>
            <person name="Minakuchi Y."/>
            <person name="Suzuki M."/>
            <person name="Kawai-Toyooka H."/>
            <person name="Smith D.R."/>
            <person name="Sparks H."/>
            <person name="Anderson J."/>
            <person name="Bakaric R."/>
            <person name="Luria V."/>
            <person name="Karger A."/>
            <person name="Kirschner M.W."/>
            <person name="Durand P.M."/>
            <person name="Michod R.E."/>
            <person name="Nozaki H."/>
            <person name="Olson B.J."/>
        </authorList>
    </citation>
    <scope>NUCLEOTIDE SEQUENCE [LARGE SCALE GENOMIC DNA]</scope>
    <source>
        <strain evidence="4">NIES-2863</strain>
    </source>
</reference>
<keyword evidence="4" id="KW-1185">Reference proteome</keyword>
<sequence>MRLLALSLLVLPAVLAGNTGSIGISSPLLLWSNRGAAGQGKHISYQVLTDMEQVASELVLGALGKGPEHSQVRMSGLVGSLEKPRSVVVFIGSQLDAADMRGHSEAVQSLGTVLDAASSSLVIPYSTSQGGVSVRETVCSNLDKAQISHKAVGCSAPSAELKADVAAALAESRVVLVCASVQDAEDGLAAEIEQLRAVQAAVEETGVAHVMLYASQGAADAAAEPAGGKRRSLLATYTGFGPYTVCGPLCQTQVRWLEGMLAVLFLALASCAGLVCLYVLDTPTRFEAPPKDGAQQ</sequence>
<feature type="signal peptide" evidence="2">
    <location>
        <begin position="1"/>
        <end position="16"/>
    </location>
</feature>
<evidence type="ECO:0000313" key="4">
    <source>
        <dbReference type="Proteomes" id="UP000075714"/>
    </source>
</evidence>
<keyword evidence="1" id="KW-1133">Transmembrane helix</keyword>
<evidence type="ECO:0008006" key="5">
    <source>
        <dbReference type="Google" id="ProtNLM"/>
    </source>
</evidence>
<dbReference type="Proteomes" id="UP000075714">
    <property type="component" value="Unassembled WGS sequence"/>
</dbReference>
<organism evidence="3 4">
    <name type="scientific">Gonium pectorale</name>
    <name type="common">Green alga</name>
    <dbReference type="NCBI Taxonomy" id="33097"/>
    <lineage>
        <taxon>Eukaryota</taxon>
        <taxon>Viridiplantae</taxon>
        <taxon>Chlorophyta</taxon>
        <taxon>core chlorophytes</taxon>
        <taxon>Chlorophyceae</taxon>
        <taxon>CS clade</taxon>
        <taxon>Chlamydomonadales</taxon>
        <taxon>Volvocaceae</taxon>
        <taxon>Gonium</taxon>
    </lineage>
</organism>